<feature type="region of interest" description="Disordered" evidence="1">
    <location>
        <begin position="1"/>
        <end position="86"/>
    </location>
</feature>
<comment type="caution">
    <text evidence="2">The sequence shown here is derived from an EMBL/GenBank/DDBJ whole genome shotgun (WGS) entry which is preliminary data.</text>
</comment>
<proteinExistence type="predicted"/>
<dbReference type="EMBL" id="BSUM01000001">
    <property type="protein sequence ID" value="GMA30825.1"/>
    <property type="molecule type" value="Genomic_DNA"/>
</dbReference>
<feature type="compositionally biased region" description="Basic residues" evidence="1">
    <location>
        <begin position="57"/>
        <end position="77"/>
    </location>
</feature>
<evidence type="ECO:0000256" key="1">
    <source>
        <dbReference type="SAM" id="MobiDB-lite"/>
    </source>
</evidence>
<evidence type="ECO:0000313" key="2">
    <source>
        <dbReference type="EMBL" id="GMA30825.1"/>
    </source>
</evidence>
<accession>A0AA37XD83</accession>
<sequence length="102" mass="10821">MSRTRGPSGAPDPVHGSTVTTRTDNRPTVALGTDRARYPCGASQSIRGLGADELGNGRRRAPGPARRPVRSTGRRRPTPGVASSLLDMVHWESSTLDTKGET</sequence>
<reference evidence="2" key="2">
    <citation type="submission" date="2023-02" db="EMBL/GenBank/DDBJ databases">
        <authorList>
            <person name="Sun Q."/>
            <person name="Mori K."/>
        </authorList>
    </citation>
    <scope>NUCLEOTIDE SEQUENCE</scope>
    <source>
        <strain evidence="2">NBRC 112290</strain>
    </source>
</reference>
<reference evidence="2" key="1">
    <citation type="journal article" date="2014" name="Int. J. Syst. Evol. Microbiol.">
        <title>Complete genome sequence of Corynebacterium casei LMG S-19264T (=DSM 44701T), isolated from a smear-ripened cheese.</title>
        <authorList>
            <consortium name="US DOE Joint Genome Institute (JGI-PGF)"/>
            <person name="Walter F."/>
            <person name="Albersmeier A."/>
            <person name="Kalinowski J."/>
            <person name="Ruckert C."/>
        </authorList>
    </citation>
    <scope>NUCLEOTIDE SEQUENCE</scope>
    <source>
        <strain evidence="2">NBRC 112290</strain>
    </source>
</reference>
<evidence type="ECO:0000313" key="3">
    <source>
        <dbReference type="Proteomes" id="UP001157161"/>
    </source>
</evidence>
<keyword evidence="3" id="KW-1185">Reference proteome</keyword>
<organism evidence="2 3">
    <name type="scientific">Litorihabitans aurantiacus</name>
    <dbReference type="NCBI Taxonomy" id="1930061"/>
    <lineage>
        <taxon>Bacteria</taxon>
        <taxon>Bacillati</taxon>
        <taxon>Actinomycetota</taxon>
        <taxon>Actinomycetes</taxon>
        <taxon>Micrococcales</taxon>
        <taxon>Beutenbergiaceae</taxon>
        <taxon>Litorihabitans</taxon>
    </lineage>
</organism>
<dbReference type="AlphaFoldDB" id="A0AA37XD83"/>
<name>A0AA37XD83_9MICO</name>
<gene>
    <name evidence="2" type="ORF">GCM10025875_08170</name>
</gene>
<protein>
    <submittedName>
        <fullName evidence="2">Uncharacterized protein</fullName>
    </submittedName>
</protein>
<dbReference type="Proteomes" id="UP001157161">
    <property type="component" value="Unassembled WGS sequence"/>
</dbReference>